<sequence length="930" mass="103766">MQTGQSTFETKTMGVHGGKGAPAVSTSVVGNIHSAVAVEMARGIRGDHGCATRMRMFLVSGEPVQPHARVAGCCAASKQKWCLLPRLVQTALGLEQHLTSPQAAQVYFQDELLESQDAPSDMLYFPDEHGWQHTLPDGVETAIRLVRRDHGWDAQWCLGDRDFDIPAELSVYDAADRFVRHFRQSHRPIGFHNDAAQELFLSYATFYQIQVVAARQNKDIAAAAAKGTSPWKLAQLSACICLWDLLWLPASTSSSSVPMDLSVTKDHVQRAFTCLEMLEGFGNVLAGLEADKTWMQAPAELHTDDSDELLLQSKLQDTYGGTEEETLCKDVDFDPAVPQKTGFKDQTIARRIMQKAVPDKSRSEQQDADQCFATSSRCTWGLFSAKEQGKMKQKLCVGDFRLVAKAVPQEIGEFMWGTDSLHFKLPRAQDVSKEDPIHDALKNFANITLDALWKNLSARQADETRERRGEKGREKAREAAREAKKRKRTDSKQPDEESPQLADRCRACHALGDCAASPTRSPPSGAATGHVDPRAVRFAVSQIAAGQHRHCFVQMLQQPVSWPHGFTDSFFLRAAVILYSFGLLSWKTSCSQARCGGQVLFEETVRNDRADTKCRYHFRCLRCGTRTSPEASGVLHGVRSHLWMAWIHFTALCSLNQPWSQIMTTLRSHYGIRSPYHTLGDWLERVQRAMGDYIQAKKVDVIGGKGFVVAWDETAWGRQRAGIMKKPAQQRGRSVHTMKRLPGRTIWKKPAVQESASSDKGETRWIWMAVVCGRLASAAGPADVFTHKNQTKRVAAVLLPGSRSALQGKPRGTQQLKKVIKHHIKPGTMPVTDGWAPSASVVNSLGHFDEHAVVNHSKEWRNEDIESENNRLKTWARRRWGRLPPKCTDEMLMEYVFRVNVGSSFQCVLTAVQHAAGVRSPSVAVPVQFR</sequence>
<organism evidence="2 3">
    <name type="scientific">Symbiodinium microadriaticum</name>
    <name type="common">Dinoflagellate</name>
    <name type="synonym">Zooxanthella microadriatica</name>
    <dbReference type="NCBI Taxonomy" id="2951"/>
    <lineage>
        <taxon>Eukaryota</taxon>
        <taxon>Sar</taxon>
        <taxon>Alveolata</taxon>
        <taxon>Dinophyceae</taxon>
        <taxon>Suessiales</taxon>
        <taxon>Symbiodiniaceae</taxon>
        <taxon>Symbiodinium</taxon>
    </lineage>
</organism>
<evidence type="ECO:0000313" key="3">
    <source>
        <dbReference type="Proteomes" id="UP000186817"/>
    </source>
</evidence>
<keyword evidence="3" id="KW-1185">Reference proteome</keyword>
<evidence type="ECO:0008006" key="4">
    <source>
        <dbReference type="Google" id="ProtNLM"/>
    </source>
</evidence>
<evidence type="ECO:0000313" key="2">
    <source>
        <dbReference type="EMBL" id="OLQ02282.1"/>
    </source>
</evidence>
<comment type="caution">
    <text evidence="2">The sequence shown here is derived from an EMBL/GenBank/DDBJ whole genome shotgun (WGS) entry which is preliminary data.</text>
</comment>
<reference evidence="2 3" key="1">
    <citation type="submission" date="2016-02" db="EMBL/GenBank/DDBJ databases">
        <title>Genome analysis of coral dinoflagellate symbionts highlights evolutionary adaptations to a symbiotic lifestyle.</title>
        <authorList>
            <person name="Aranda M."/>
            <person name="Li Y."/>
            <person name="Liew Y.J."/>
            <person name="Baumgarten S."/>
            <person name="Simakov O."/>
            <person name="Wilson M."/>
            <person name="Piel J."/>
            <person name="Ashoor H."/>
            <person name="Bougouffa S."/>
            <person name="Bajic V.B."/>
            <person name="Ryu T."/>
            <person name="Ravasi T."/>
            <person name="Bayer T."/>
            <person name="Micklem G."/>
            <person name="Kim H."/>
            <person name="Bhak J."/>
            <person name="Lajeunesse T.C."/>
            <person name="Voolstra C.R."/>
        </authorList>
    </citation>
    <scope>NUCLEOTIDE SEQUENCE [LARGE SCALE GENOMIC DNA]</scope>
    <source>
        <strain evidence="2 3">CCMP2467</strain>
    </source>
</reference>
<dbReference type="EMBL" id="LSRX01000268">
    <property type="protein sequence ID" value="OLQ02282.1"/>
    <property type="molecule type" value="Genomic_DNA"/>
</dbReference>
<evidence type="ECO:0000256" key="1">
    <source>
        <dbReference type="SAM" id="MobiDB-lite"/>
    </source>
</evidence>
<name>A0A1Q9E4C4_SYMMI</name>
<dbReference type="OrthoDB" id="440048at2759"/>
<protein>
    <recommendedName>
        <fullName evidence="4">ISXO2-like transposase domain-containing protein</fullName>
    </recommendedName>
</protein>
<gene>
    <name evidence="2" type="ORF">AK812_SmicGene14894</name>
</gene>
<dbReference type="AlphaFoldDB" id="A0A1Q9E4C4"/>
<proteinExistence type="predicted"/>
<feature type="region of interest" description="Disordered" evidence="1">
    <location>
        <begin position="459"/>
        <end position="502"/>
    </location>
</feature>
<feature type="compositionally biased region" description="Basic and acidic residues" evidence="1">
    <location>
        <begin position="460"/>
        <end position="482"/>
    </location>
</feature>
<dbReference type="Proteomes" id="UP000186817">
    <property type="component" value="Unassembled WGS sequence"/>
</dbReference>
<accession>A0A1Q9E4C4</accession>